<dbReference type="AlphaFoldDB" id="R8DAD4"/>
<dbReference type="PATRIC" id="fig|1053205.3.peg.1614"/>
<comment type="caution">
    <text evidence="1">The sequence shown here is derived from an EMBL/GenBank/DDBJ whole genome shotgun (WGS) entry which is preliminary data.</text>
</comment>
<reference evidence="1 2" key="1">
    <citation type="submission" date="2012-12" db="EMBL/GenBank/DDBJ databases">
        <title>The Genome Sequence of Bacillus cereus HuA3-9.</title>
        <authorList>
            <consortium name="The Broad Institute Genome Sequencing Platform"/>
            <consortium name="The Broad Institute Genome Sequencing Center for Infectious Disease"/>
            <person name="Feldgarden M."/>
            <person name="Van der Auwera G.A."/>
            <person name="Mahillon J."/>
            <person name="Duprez V."/>
            <person name="Timmery S."/>
            <person name="Mattelet C."/>
            <person name="Dierick K."/>
            <person name="Sun M."/>
            <person name="Yu Z."/>
            <person name="Zhu L."/>
            <person name="Hu X."/>
            <person name="Shank E.B."/>
            <person name="Swiecicka I."/>
            <person name="Hansen B.M."/>
            <person name="Andrup L."/>
            <person name="Walker B."/>
            <person name="Young S.K."/>
            <person name="Zeng Q."/>
            <person name="Gargeya S."/>
            <person name="Fitzgerald M."/>
            <person name="Haas B."/>
            <person name="Abouelleil A."/>
            <person name="Alvarado L."/>
            <person name="Arachchi H.M."/>
            <person name="Berlin A.M."/>
            <person name="Chapman S.B."/>
            <person name="Dewar J."/>
            <person name="Goldberg J."/>
            <person name="Griggs A."/>
            <person name="Gujja S."/>
            <person name="Hansen M."/>
            <person name="Howarth C."/>
            <person name="Imamovic A."/>
            <person name="Larimer J."/>
            <person name="McCowan C."/>
            <person name="Murphy C."/>
            <person name="Neiman D."/>
            <person name="Pearson M."/>
            <person name="Priest M."/>
            <person name="Roberts A."/>
            <person name="Saif S."/>
            <person name="Shea T."/>
            <person name="Sisk P."/>
            <person name="Sykes S."/>
            <person name="Wortman J."/>
            <person name="Nusbaum C."/>
            <person name="Birren B."/>
        </authorList>
    </citation>
    <scope>NUCLEOTIDE SEQUENCE [LARGE SCALE GENOMIC DNA]</scope>
    <source>
        <strain evidence="1 2">HuA3-9</strain>
    </source>
</reference>
<dbReference type="RefSeq" id="WP_016095276.1">
    <property type="nucleotide sequence ID" value="NZ_KB976136.1"/>
</dbReference>
<organism evidence="1 2">
    <name type="scientific">Bacillus cereus HuA3-9</name>
    <dbReference type="NCBI Taxonomy" id="1053205"/>
    <lineage>
        <taxon>Bacteria</taxon>
        <taxon>Bacillati</taxon>
        <taxon>Bacillota</taxon>
        <taxon>Bacilli</taxon>
        <taxon>Bacillales</taxon>
        <taxon>Bacillaceae</taxon>
        <taxon>Bacillus</taxon>
        <taxon>Bacillus cereus group</taxon>
    </lineage>
</organism>
<dbReference type="HOGENOM" id="CLU_1203612_0_0_9"/>
<gene>
    <name evidence="1" type="ORF">IGA_01585</name>
</gene>
<protein>
    <submittedName>
        <fullName evidence="1">Uncharacterized protein</fullName>
    </submittedName>
</protein>
<proteinExistence type="predicted"/>
<evidence type="ECO:0000313" key="2">
    <source>
        <dbReference type="Proteomes" id="UP000014003"/>
    </source>
</evidence>
<sequence>MGTSKGYVPPTGYLWPDVKRDVTKMVKNNFSSSSMDKAISSFAKALNGSGSSRARAAIQSSGRALSFIDSVKRYGFFETLERLGLSHLKNETPEKVRTGLLQYFSEGGNEFYDNISSQSMNELMRELLEGIDDINEYEAVMNTLNTGDFIREFIIKFIQNCFFANFTEKLLTLFDSLDKYEIAEQSVKSYIRNSIEKNYSINEIQNIDWHGQEGNKIINDNYNRALEILSVWSESID</sequence>
<name>R8DAD4_BACCE</name>
<evidence type="ECO:0000313" key="1">
    <source>
        <dbReference type="EMBL" id="EOO20864.1"/>
    </source>
</evidence>
<dbReference type="Proteomes" id="UP000014003">
    <property type="component" value="Unassembled WGS sequence"/>
</dbReference>
<accession>R8DAD4</accession>
<dbReference type="EMBL" id="AHDZ01000012">
    <property type="protein sequence ID" value="EOO20864.1"/>
    <property type="molecule type" value="Genomic_DNA"/>
</dbReference>